<dbReference type="Proteomes" id="UP000229730">
    <property type="component" value="Unassembled WGS sequence"/>
</dbReference>
<gene>
    <name evidence="3" type="ORF">CRD36_12265</name>
</gene>
<feature type="signal peptide" evidence="2">
    <location>
        <begin position="1"/>
        <end position="39"/>
    </location>
</feature>
<dbReference type="InterPro" id="IPR010131">
    <property type="entry name" value="MdtP/NodT-like"/>
</dbReference>
<dbReference type="InterPro" id="IPR003423">
    <property type="entry name" value="OMP_efflux"/>
</dbReference>
<dbReference type="Gene3D" id="1.20.1600.10">
    <property type="entry name" value="Outer membrane efflux proteins (OEP)"/>
    <property type="match status" value="1"/>
</dbReference>
<dbReference type="EMBL" id="PDEM01000024">
    <property type="protein sequence ID" value="PHZ84571.1"/>
    <property type="molecule type" value="Genomic_DNA"/>
</dbReference>
<dbReference type="GO" id="GO:0015562">
    <property type="term" value="F:efflux transmembrane transporter activity"/>
    <property type="evidence" value="ECO:0007669"/>
    <property type="project" value="InterPro"/>
</dbReference>
<organism evidence="3 4">
    <name type="scientific">Paremcibacter congregatus</name>
    <dbReference type="NCBI Taxonomy" id="2043170"/>
    <lineage>
        <taxon>Bacteria</taxon>
        <taxon>Pseudomonadati</taxon>
        <taxon>Pseudomonadota</taxon>
        <taxon>Alphaproteobacteria</taxon>
        <taxon>Emcibacterales</taxon>
        <taxon>Emcibacteraceae</taxon>
        <taxon>Paremcibacter</taxon>
    </lineage>
</organism>
<dbReference type="PANTHER" id="PTHR30203:SF24">
    <property type="entry name" value="BLR4935 PROTEIN"/>
    <property type="match status" value="1"/>
</dbReference>
<dbReference type="InParanoid" id="A0A2G4YQF9"/>
<keyword evidence="2" id="KW-0564">Palmitate</keyword>
<dbReference type="Pfam" id="PF02321">
    <property type="entry name" value="OEP"/>
    <property type="match status" value="2"/>
</dbReference>
<sequence length="491" mass="53770">MRYRVNRGKGPGTGPFRATVKGVAAAAACLLLLSCSRPATPDASQRRIVAPENWGDRQETRAQVADHWLATLGSTGLTQLVETALENNQTLQQQALAVEIRKEQLVRAGSALWPSLDLALKRSRSRAVSALAASDAASVDLNLTYELDIWGKLSADARRANRLLLAEQASYAQARQDLAARVANAWLTVLQADRLLQLFQQRVDNARENQAIIESGYRRGLNSALDVYLVRNELNSQISRVRDQESVKVAALRTLERLLGQYPDGRLAVSAGWPVLTEDIPLGMPSDLITRKAGLVASWNRLLAQDAALAFAHKQRFPSLSLTASAGDRGNELDDLLKGSPFAWSLLGSLTTPLFNAGRLRAGEAAAALEVKQAEQAYLDDLYGAFEAVENALTRDDSLRQRYQAMVKAQENAIIAATLSFEQYQKGLVNYTTVLEAQNRSFEAQTTVIQLRKQRIANRVDLHLALGGDFDAAPRTDESIAAEQDVTDKDL</sequence>
<evidence type="ECO:0000256" key="1">
    <source>
        <dbReference type="ARBA" id="ARBA00007613"/>
    </source>
</evidence>
<keyword evidence="2" id="KW-0472">Membrane</keyword>
<evidence type="ECO:0000313" key="4">
    <source>
        <dbReference type="Proteomes" id="UP000229730"/>
    </source>
</evidence>
<feature type="chain" id="PRO_5013425426" evidence="2">
    <location>
        <begin position="40"/>
        <end position="491"/>
    </location>
</feature>
<evidence type="ECO:0000313" key="3">
    <source>
        <dbReference type="EMBL" id="PHZ84571.1"/>
    </source>
</evidence>
<reference evidence="3 4" key="1">
    <citation type="submission" date="2017-10" db="EMBL/GenBank/DDBJ databases">
        <title>Frigbacter circumglobatus gen. nov. sp. nov., isolated from sediment cultured in situ.</title>
        <authorList>
            <person name="Zhao Z."/>
        </authorList>
    </citation>
    <scope>NUCLEOTIDE SEQUENCE [LARGE SCALE GENOMIC DNA]</scope>
    <source>
        <strain evidence="3 4">ZYL</strain>
    </source>
</reference>
<keyword evidence="2" id="KW-0812">Transmembrane</keyword>
<dbReference type="Gene3D" id="2.20.200.10">
    <property type="entry name" value="Outer membrane efflux proteins (OEP)"/>
    <property type="match status" value="1"/>
</dbReference>
<keyword evidence="2" id="KW-1134">Transmembrane beta strand</keyword>
<dbReference type="AlphaFoldDB" id="A0A2G4YQF9"/>
<evidence type="ECO:0000256" key="2">
    <source>
        <dbReference type="RuleBase" id="RU362097"/>
    </source>
</evidence>
<keyword evidence="2" id="KW-0732">Signal</keyword>
<keyword evidence="2" id="KW-0449">Lipoprotein</keyword>
<dbReference type="PANTHER" id="PTHR30203">
    <property type="entry name" value="OUTER MEMBRANE CATION EFFLUX PROTEIN"/>
    <property type="match status" value="1"/>
</dbReference>
<protein>
    <submittedName>
        <fullName evidence="3">RND transporter</fullName>
    </submittedName>
</protein>
<dbReference type="GO" id="GO:0005886">
    <property type="term" value="C:plasma membrane"/>
    <property type="evidence" value="ECO:0007669"/>
    <property type="project" value="UniProtKB-SubCell"/>
</dbReference>
<accession>A0A2G4YQF9</accession>
<dbReference type="PROSITE" id="PS51257">
    <property type="entry name" value="PROKAR_LIPOPROTEIN"/>
    <property type="match status" value="1"/>
</dbReference>
<name>A0A2G4YQF9_9PROT</name>
<keyword evidence="4" id="KW-1185">Reference proteome</keyword>
<dbReference type="SUPFAM" id="SSF56954">
    <property type="entry name" value="Outer membrane efflux proteins (OEP)"/>
    <property type="match status" value="1"/>
</dbReference>
<dbReference type="NCBIfam" id="TIGR01845">
    <property type="entry name" value="outer_NodT"/>
    <property type="match status" value="1"/>
</dbReference>
<comment type="similarity">
    <text evidence="1 2">Belongs to the outer membrane factor (OMF) (TC 1.B.17) family.</text>
</comment>
<dbReference type="FunCoup" id="A0A2G4YQF9">
    <property type="interactions" value="244"/>
</dbReference>
<comment type="subcellular location">
    <subcellularLocation>
        <location evidence="2">Cell membrane</location>
        <topology evidence="2">Lipid-anchor</topology>
    </subcellularLocation>
</comment>
<proteinExistence type="inferred from homology"/>
<comment type="caution">
    <text evidence="3">The sequence shown here is derived from an EMBL/GenBank/DDBJ whole genome shotgun (WGS) entry which is preliminary data.</text>
</comment>
<dbReference type="OrthoDB" id="7181739at2"/>